<evidence type="ECO:0000259" key="5">
    <source>
        <dbReference type="SMART" id="SM00415"/>
    </source>
</evidence>
<name>A0A024U6P4_9STRA</name>
<dbReference type="GO" id="GO:0005634">
    <property type="term" value="C:nucleus"/>
    <property type="evidence" value="ECO:0007669"/>
    <property type="project" value="UniProtKB-SubCell"/>
</dbReference>
<dbReference type="EMBL" id="KI913962">
    <property type="protein sequence ID" value="ETW01875.1"/>
    <property type="molecule type" value="Genomic_DNA"/>
</dbReference>
<evidence type="ECO:0000256" key="2">
    <source>
        <dbReference type="ARBA" id="ARBA00023125"/>
    </source>
</evidence>
<dbReference type="InterPro" id="IPR036390">
    <property type="entry name" value="WH_DNA-bd_sf"/>
</dbReference>
<organism evidence="6">
    <name type="scientific">Aphanomyces invadans</name>
    <dbReference type="NCBI Taxonomy" id="157072"/>
    <lineage>
        <taxon>Eukaryota</taxon>
        <taxon>Sar</taxon>
        <taxon>Stramenopiles</taxon>
        <taxon>Oomycota</taxon>
        <taxon>Saprolegniomycetes</taxon>
        <taxon>Saprolegniales</taxon>
        <taxon>Verrucalvaceae</taxon>
        <taxon>Aphanomyces</taxon>
    </lineage>
</organism>
<dbReference type="PANTHER" id="PTHR10015:SF206">
    <property type="entry name" value="HSF-TYPE DNA-BINDING DOMAIN-CONTAINING PROTEIN"/>
    <property type="match status" value="1"/>
</dbReference>
<dbReference type="SMART" id="SM00415">
    <property type="entry name" value="HSF"/>
    <property type="match status" value="1"/>
</dbReference>
<dbReference type="GO" id="GO:0043565">
    <property type="term" value="F:sequence-specific DNA binding"/>
    <property type="evidence" value="ECO:0007669"/>
    <property type="project" value="InterPro"/>
</dbReference>
<accession>A0A024U6P4</accession>
<keyword evidence="3" id="KW-0539">Nucleus</keyword>
<dbReference type="SUPFAM" id="SSF46785">
    <property type="entry name" value="Winged helix' DNA-binding domain"/>
    <property type="match status" value="1"/>
</dbReference>
<dbReference type="OrthoDB" id="70209at2759"/>
<dbReference type="VEuPathDB" id="FungiDB:H310_06437"/>
<reference evidence="6" key="1">
    <citation type="submission" date="2013-12" db="EMBL/GenBank/DDBJ databases">
        <title>The Genome Sequence of Aphanomyces invadans NJM9701.</title>
        <authorList>
            <consortium name="The Broad Institute Genomics Platform"/>
            <person name="Russ C."/>
            <person name="Tyler B."/>
            <person name="van West P."/>
            <person name="Dieguez-Uribeondo J."/>
            <person name="Young S.K."/>
            <person name="Zeng Q."/>
            <person name="Gargeya S."/>
            <person name="Fitzgerald M."/>
            <person name="Abouelleil A."/>
            <person name="Alvarado L."/>
            <person name="Chapman S.B."/>
            <person name="Gainer-Dewar J."/>
            <person name="Goldberg J."/>
            <person name="Griggs A."/>
            <person name="Gujja S."/>
            <person name="Hansen M."/>
            <person name="Howarth C."/>
            <person name="Imamovic A."/>
            <person name="Ireland A."/>
            <person name="Larimer J."/>
            <person name="McCowan C."/>
            <person name="Murphy C."/>
            <person name="Pearson M."/>
            <person name="Poon T.W."/>
            <person name="Priest M."/>
            <person name="Roberts A."/>
            <person name="Saif S."/>
            <person name="Shea T."/>
            <person name="Sykes S."/>
            <person name="Wortman J."/>
            <person name="Nusbaum C."/>
            <person name="Birren B."/>
        </authorList>
    </citation>
    <scope>NUCLEOTIDE SEQUENCE [LARGE SCALE GENOMIC DNA]</scope>
    <source>
        <strain evidence="6">NJM9701</strain>
    </source>
</reference>
<gene>
    <name evidence="6" type="ORF">H310_06437</name>
</gene>
<dbReference type="AlphaFoldDB" id="A0A024U6P4"/>
<evidence type="ECO:0000256" key="3">
    <source>
        <dbReference type="ARBA" id="ARBA00023242"/>
    </source>
</evidence>
<dbReference type="RefSeq" id="XP_008869723.1">
    <property type="nucleotide sequence ID" value="XM_008871501.1"/>
</dbReference>
<feature type="domain" description="HSF-type DNA-binding" evidence="5">
    <location>
        <begin position="118"/>
        <end position="215"/>
    </location>
</feature>
<dbReference type="eggNOG" id="KOG0627">
    <property type="taxonomic scope" value="Eukaryota"/>
</dbReference>
<dbReference type="GO" id="GO:0003700">
    <property type="term" value="F:DNA-binding transcription factor activity"/>
    <property type="evidence" value="ECO:0007669"/>
    <property type="project" value="InterPro"/>
</dbReference>
<evidence type="ECO:0000313" key="6">
    <source>
        <dbReference type="EMBL" id="ETW01875.1"/>
    </source>
</evidence>
<dbReference type="STRING" id="157072.A0A024U6P4"/>
<proteinExistence type="inferred from homology"/>
<dbReference type="Gene3D" id="1.10.10.10">
    <property type="entry name" value="Winged helix-like DNA-binding domain superfamily/Winged helix DNA-binding domain"/>
    <property type="match status" value="1"/>
</dbReference>
<dbReference type="InterPro" id="IPR036388">
    <property type="entry name" value="WH-like_DNA-bd_sf"/>
</dbReference>
<comment type="similarity">
    <text evidence="4">Belongs to the HSF family.</text>
</comment>
<dbReference type="GeneID" id="20083487"/>
<protein>
    <recommendedName>
        <fullName evidence="5">HSF-type DNA-binding domain-containing protein</fullName>
    </recommendedName>
</protein>
<evidence type="ECO:0000256" key="4">
    <source>
        <dbReference type="RuleBase" id="RU004020"/>
    </source>
</evidence>
<keyword evidence="2" id="KW-0238">DNA-binding</keyword>
<sequence length="274" mass="30463">MTATSPRHSLDTVESPDVDLHELLLACEVNVLDVQEQDVQLPNGDLNSDDFNVTVPGVDFSALLSVGAEEYDNGDDWIAMNCDGSVIDTYSSDDSMEILAANDLGPTPDVAPSEASEKGMVYLAKIHSMLEQCPSSVAAWTNGGSSFAIYNWTALEKTILPTYFKPIKFESFARQLNSYGFKKTKLVENHTIVFEFAHPLFVRGQVDQLKTIKRRRRRMQRWSAVDVEDMTDAELRSTFSDVVRMVQTMHAEVAEMKSLVQSLVETSPCDAPTP</sequence>
<dbReference type="InterPro" id="IPR000232">
    <property type="entry name" value="HSF_DNA-bd"/>
</dbReference>
<comment type="subcellular location">
    <subcellularLocation>
        <location evidence="1">Nucleus</location>
    </subcellularLocation>
</comment>
<dbReference type="PANTHER" id="PTHR10015">
    <property type="entry name" value="HEAT SHOCK TRANSCRIPTION FACTOR"/>
    <property type="match status" value="1"/>
</dbReference>
<evidence type="ECO:0000256" key="1">
    <source>
        <dbReference type="ARBA" id="ARBA00004123"/>
    </source>
</evidence>
<dbReference type="Pfam" id="PF00447">
    <property type="entry name" value="HSF_DNA-bind"/>
    <property type="match status" value="1"/>
</dbReference>